<comment type="caution">
    <text evidence="1">The sequence shown here is derived from an EMBL/GenBank/DDBJ whole genome shotgun (WGS) entry which is preliminary data.</text>
</comment>
<protein>
    <submittedName>
        <fullName evidence="1">DUF1800 domain-containing protein</fullName>
    </submittedName>
</protein>
<organism evidence="1 2">
    <name type="scientific">Photobacterium rosenbergii</name>
    <dbReference type="NCBI Taxonomy" id="294936"/>
    <lineage>
        <taxon>Bacteria</taxon>
        <taxon>Pseudomonadati</taxon>
        <taxon>Pseudomonadota</taxon>
        <taxon>Gammaproteobacteria</taxon>
        <taxon>Vibrionales</taxon>
        <taxon>Vibrionaceae</taxon>
        <taxon>Photobacterium</taxon>
    </lineage>
</organism>
<dbReference type="InterPro" id="IPR014917">
    <property type="entry name" value="DUF1800"/>
</dbReference>
<proteinExistence type="predicted"/>
<dbReference type="PANTHER" id="PTHR43737:SF1">
    <property type="entry name" value="DUF1501 DOMAIN-CONTAINING PROTEIN"/>
    <property type="match status" value="1"/>
</dbReference>
<dbReference type="Proteomes" id="UP000241346">
    <property type="component" value="Unassembled WGS sequence"/>
</dbReference>
<dbReference type="Pfam" id="PF08811">
    <property type="entry name" value="DUF1800"/>
    <property type="match status" value="1"/>
</dbReference>
<sequence>MYETEQAAKFLYRATFGPKLGDVESFLNMGQEAWLNDQFTRNWRLHRPLTEQYAKASNDNINENARLSAWWNRSLTAGDQLRQRVAYALSQIFVVSRSGGPNSEAMAEYYDVLIKHAFGNFRDLLEAVTLSPAMGKFLTLEGSRKADAEKNTFPDENYAREVMQLFSLGLWQLQNNGMPKLDSQGNKEPTYTQQDVEELARVLTGWRRDTYFKPMYADHRRHDFGEKRVLGQTFPEGQSPEQDLSQALDLLFNHRNTPMFISVLLIKRLTISNPRRSYVQRVADVFKNNGKGVRGDMAAVIRAILLDQDILDGKAMADHQNHGSNGRNFGKVKEPVIAMANLCRAFNVKSNDPNRWWDFPGTQSNFGQAPLRAPSVFNFYEPDYAPKGEITDKQLSAPEFAILSMDSMRRISNRMWTLILSHDSTKQKHWSWNRSQFENRVNKPDEYIALLNERLFAGLMSAELAGFVRQMLDEMSAANRSEDRKINDTLFAVQCSPEFRCQE</sequence>
<name>A0A2T3NI59_9GAMM</name>
<gene>
    <name evidence="1" type="ORF">C9J01_09035</name>
</gene>
<evidence type="ECO:0000313" key="1">
    <source>
        <dbReference type="EMBL" id="PSW14717.1"/>
    </source>
</evidence>
<dbReference type="PANTHER" id="PTHR43737">
    <property type="entry name" value="BLL7424 PROTEIN"/>
    <property type="match status" value="1"/>
</dbReference>
<reference evidence="1 2" key="1">
    <citation type="submission" date="2018-03" db="EMBL/GenBank/DDBJ databases">
        <title>Whole genome sequencing of Histamine producing bacteria.</title>
        <authorList>
            <person name="Butler K."/>
        </authorList>
    </citation>
    <scope>NUCLEOTIDE SEQUENCE [LARGE SCALE GENOMIC DNA]</scope>
    <source>
        <strain evidence="1 2">DSM 19138</strain>
    </source>
</reference>
<accession>A0A2T3NI59</accession>
<evidence type="ECO:0000313" key="2">
    <source>
        <dbReference type="Proteomes" id="UP000241346"/>
    </source>
</evidence>
<dbReference type="OrthoDB" id="9772295at2"/>
<dbReference type="EMBL" id="PYMB01000002">
    <property type="protein sequence ID" value="PSW14717.1"/>
    <property type="molecule type" value="Genomic_DNA"/>
</dbReference>
<dbReference type="AlphaFoldDB" id="A0A2T3NI59"/>